<dbReference type="Pfam" id="PF00754">
    <property type="entry name" value="F5_F8_type_C"/>
    <property type="match status" value="2"/>
</dbReference>
<feature type="domain" description="F5/8 type C" evidence="1">
    <location>
        <begin position="276"/>
        <end position="420"/>
    </location>
</feature>
<sequence>MWRWISLALFMVIYTIHAIPSFAYTFSPLPIDLPNADFISPQGINDAEQIVGTYRLLDDGLTPTNELRTHGFLLQGTVFTPIDVPDSTTTSISDINNAGQIVGAFGDANGDIHGFVLEGETFTTIDVPGAILTAVRGINDLGQIVGIFDDVNGDRHGFFFDGTTYSVIDFPEAVTTVTDDVNSMGKIVGTWVGGAHGFFAEDGILTPFDVPSSLRTILKGINDSGQVAGIFDDATGVRRGFVLDGDTVHTVDAPGSADTELCGINNLGQLVGSFYDGSRFLGFIATPRAAPMTLPIASVTASRENPPNVAANTIDGDLGTWWSARGDGAWIRYELEAPMVVNRVSIAWLRGDLRFATFDIEISMNRQEWTVVHRGNSSGATLALQTVHIPNLEARYVRIVGHGNSENNWNSIAEVQIEGAEPVPSEKLAIANVQASAENSANVAANTLDGLLSTRWSARGEGQWIRYELQRCDTVSLVLIAWFRGDERVASFDIETSTDGASWTRVHSGGGSSGGTLILETVDIPDDEVCFVRIVGFGNTINNWNSITEVELRRTE</sequence>
<gene>
    <name evidence="2" type="ORF">ETSY1_15050</name>
</gene>
<dbReference type="PATRIC" id="fig|1429438.4.peg.2987"/>
<evidence type="ECO:0000259" key="1">
    <source>
        <dbReference type="PROSITE" id="PS50022"/>
    </source>
</evidence>
<dbReference type="PANTHER" id="PTHR46306:SF1">
    <property type="entry name" value="BTB_POZ DOMAIN-CONTAINING PROTEIN 9"/>
    <property type="match status" value="1"/>
</dbReference>
<evidence type="ECO:0000313" key="2">
    <source>
        <dbReference type="EMBL" id="ETW99431.1"/>
    </source>
</evidence>
<dbReference type="PANTHER" id="PTHR46306">
    <property type="entry name" value="BTB/POZ DOMAIN-CONTAINING PROTEIN 9"/>
    <property type="match status" value="1"/>
</dbReference>
<comment type="caution">
    <text evidence="2">The sequence shown here is derived from an EMBL/GenBank/DDBJ whole genome shotgun (WGS) entry which is preliminary data.</text>
</comment>
<keyword evidence="3" id="KW-1185">Reference proteome</keyword>
<dbReference type="Gene3D" id="2.60.120.260">
    <property type="entry name" value="Galactose-binding domain-like"/>
    <property type="match status" value="2"/>
</dbReference>
<proteinExistence type="predicted"/>
<dbReference type="InterPro" id="IPR000421">
    <property type="entry name" value="FA58C"/>
</dbReference>
<name>W4LPT6_ENTF1</name>
<dbReference type="NCBIfam" id="TIGR02913">
    <property type="entry name" value="HAF_rpt"/>
    <property type="match status" value="1"/>
</dbReference>
<dbReference type="InterPro" id="IPR008979">
    <property type="entry name" value="Galactose-bd-like_sf"/>
</dbReference>
<dbReference type="SUPFAM" id="SSF49785">
    <property type="entry name" value="Galactose-binding domain-like"/>
    <property type="match status" value="2"/>
</dbReference>
<dbReference type="AlphaFoldDB" id="W4LPT6"/>
<accession>W4LPT6</accession>
<reference evidence="2 3" key="1">
    <citation type="journal article" date="2014" name="Nature">
        <title>An environmental bacterial taxon with a large and distinct metabolic repertoire.</title>
        <authorList>
            <person name="Wilson M.C."/>
            <person name="Mori T."/>
            <person name="Ruckert C."/>
            <person name="Uria A.R."/>
            <person name="Helf M.J."/>
            <person name="Takada K."/>
            <person name="Gernert C."/>
            <person name="Steffens U.A."/>
            <person name="Heycke N."/>
            <person name="Schmitt S."/>
            <person name="Rinke C."/>
            <person name="Helfrich E.J."/>
            <person name="Brachmann A.O."/>
            <person name="Gurgui C."/>
            <person name="Wakimoto T."/>
            <person name="Kracht M."/>
            <person name="Crusemann M."/>
            <person name="Hentschel U."/>
            <person name="Abe I."/>
            <person name="Matsunaga S."/>
            <person name="Kalinowski J."/>
            <person name="Takeyama H."/>
            <person name="Piel J."/>
        </authorList>
    </citation>
    <scope>NUCLEOTIDE SEQUENCE [LARGE SCALE GENOMIC DNA]</scope>
    <source>
        <strain evidence="3">TSY1</strain>
    </source>
</reference>
<dbReference type="InterPro" id="IPR014262">
    <property type="entry name" value="HAF_rpt"/>
</dbReference>
<evidence type="ECO:0000313" key="3">
    <source>
        <dbReference type="Proteomes" id="UP000019141"/>
    </source>
</evidence>
<dbReference type="EMBL" id="AZHW01000447">
    <property type="protein sequence ID" value="ETW99431.1"/>
    <property type="molecule type" value="Genomic_DNA"/>
</dbReference>
<dbReference type="Proteomes" id="UP000019141">
    <property type="component" value="Unassembled WGS sequence"/>
</dbReference>
<dbReference type="PROSITE" id="PS50022">
    <property type="entry name" value="FA58C_3"/>
    <property type="match status" value="2"/>
</dbReference>
<protein>
    <recommendedName>
        <fullName evidence="1">F5/8 type C domain-containing protein</fullName>
    </recommendedName>
</protein>
<dbReference type="InterPro" id="IPR052407">
    <property type="entry name" value="BTB_POZ_domain_cont_9"/>
</dbReference>
<dbReference type="GO" id="GO:0005737">
    <property type="term" value="C:cytoplasm"/>
    <property type="evidence" value="ECO:0007669"/>
    <property type="project" value="TreeGrafter"/>
</dbReference>
<dbReference type="HOGENOM" id="CLU_489749_0_0_7"/>
<feature type="domain" description="F5/8 type C" evidence="1">
    <location>
        <begin position="421"/>
        <end position="556"/>
    </location>
</feature>
<organism evidence="2 3">
    <name type="scientific">Entotheonella factor</name>
    <dbReference type="NCBI Taxonomy" id="1429438"/>
    <lineage>
        <taxon>Bacteria</taxon>
        <taxon>Pseudomonadati</taxon>
        <taxon>Nitrospinota/Tectimicrobiota group</taxon>
        <taxon>Candidatus Tectimicrobiota</taxon>
        <taxon>Candidatus Entotheonellia</taxon>
        <taxon>Candidatus Entotheonellales</taxon>
        <taxon>Candidatus Entotheonellaceae</taxon>
        <taxon>Candidatus Entotheonella</taxon>
    </lineage>
</organism>